<keyword evidence="3 6" id="KW-0012">Acyltransferase</keyword>
<feature type="domain" description="Phospholipid/glycerol acyltransferase" evidence="5">
    <location>
        <begin position="40"/>
        <end position="162"/>
    </location>
</feature>
<dbReference type="RefSeq" id="WP_319961308.1">
    <property type="nucleotide sequence ID" value="NZ_JAXARY010000007.1"/>
</dbReference>
<evidence type="ECO:0000256" key="1">
    <source>
        <dbReference type="ARBA" id="ARBA00005189"/>
    </source>
</evidence>
<keyword evidence="4" id="KW-1133">Transmembrane helix</keyword>
<reference evidence="6 7" key="1">
    <citation type="submission" date="2023-11" db="EMBL/GenBank/DDBJ databases">
        <authorList>
            <person name="Ouyang M.-Y."/>
        </authorList>
    </citation>
    <scope>NUCLEOTIDE SEQUENCE [LARGE SCALE GENOMIC DNA]</scope>
    <source>
        <strain evidence="6 7">OY6</strain>
    </source>
</reference>
<accession>A0ABU4UDA7</accession>
<keyword evidence="2" id="KW-0808">Transferase</keyword>
<dbReference type="GO" id="GO:0016746">
    <property type="term" value="F:acyltransferase activity"/>
    <property type="evidence" value="ECO:0007669"/>
    <property type="project" value="UniProtKB-KW"/>
</dbReference>
<evidence type="ECO:0000259" key="5">
    <source>
        <dbReference type="SMART" id="SM00563"/>
    </source>
</evidence>
<comment type="caution">
    <text evidence="6">The sequence shown here is derived from an EMBL/GenBank/DDBJ whole genome shotgun (WGS) entry which is preliminary data.</text>
</comment>
<evidence type="ECO:0000313" key="6">
    <source>
        <dbReference type="EMBL" id="MDX8127433.1"/>
    </source>
</evidence>
<name>A0ABU4UDA7_9GAMM</name>
<dbReference type="Proteomes" id="UP001284537">
    <property type="component" value="Unassembled WGS sequence"/>
</dbReference>
<protein>
    <submittedName>
        <fullName evidence="6">1-acyl-sn-glycerol-3-phosphate acyltransferase</fullName>
    </submittedName>
</protein>
<feature type="transmembrane region" description="Helical" evidence="4">
    <location>
        <begin position="316"/>
        <end position="340"/>
    </location>
</feature>
<dbReference type="EMBL" id="JAXARY010000007">
    <property type="protein sequence ID" value="MDX8127433.1"/>
    <property type="molecule type" value="Genomic_DNA"/>
</dbReference>
<evidence type="ECO:0000256" key="2">
    <source>
        <dbReference type="ARBA" id="ARBA00022679"/>
    </source>
</evidence>
<keyword evidence="7" id="KW-1185">Reference proteome</keyword>
<proteinExistence type="predicted"/>
<dbReference type="InterPro" id="IPR002123">
    <property type="entry name" value="Plipid/glycerol_acylTrfase"/>
</dbReference>
<keyword evidence="4" id="KW-0812">Transmembrane</keyword>
<dbReference type="SMART" id="SM00563">
    <property type="entry name" value="PlsC"/>
    <property type="match status" value="1"/>
</dbReference>
<dbReference type="SUPFAM" id="SSF69593">
    <property type="entry name" value="Glycerol-3-phosphate (1)-acyltransferase"/>
    <property type="match status" value="1"/>
</dbReference>
<keyword evidence="4" id="KW-0472">Membrane</keyword>
<evidence type="ECO:0000313" key="7">
    <source>
        <dbReference type="Proteomes" id="UP001284537"/>
    </source>
</evidence>
<dbReference type="PANTHER" id="PTHR10434:SF11">
    <property type="entry name" value="1-ACYL-SN-GLYCEROL-3-PHOSPHATE ACYLTRANSFERASE"/>
    <property type="match status" value="1"/>
</dbReference>
<gene>
    <name evidence="6" type="ORF">QLH52_09080</name>
</gene>
<organism evidence="6 7">
    <name type="scientific">Methylomonas defluvii</name>
    <dbReference type="NCBI Taxonomy" id="3045149"/>
    <lineage>
        <taxon>Bacteria</taxon>
        <taxon>Pseudomonadati</taxon>
        <taxon>Pseudomonadota</taxon>
        <taxon>Gammaproteobacteria</taxon>
        <taxon>Methylococcales</taxon>
        <taxon>Methylococcaceae</taxon>
        <taxon>Methylomonas</taxon>
    </lineage>
</organism>
<evidence type="ECO:0000256" key="3">
    <source>
        <dbReference type="ARBA" id="ARBA00023315"/>
    </source>
</evidence>
<sequence>MTSLNIAGLLHHGVWRCIGYLAFSRIRVVGKERLTLVGPVVFVATHRNGALDAAPYSLAVPLAMPMVSAQLQRLPLGRFLFRGIAVARAKDKARGIKANNGKALAECIDLLKVGGQLFIMPEGTSSLGCRHLPFNRGAARIVAQAMAAGIRPIIQPLAVHYEDPTHWQSRVEVLIGAHIMPQNADEIAIHQSITDGLEAVGANFVNSEAQQMAEKLAYASILSTDLSYAEHLKKLEGQIAPGLSESLRALEAVAKDKGLFLHQGLPLMPLRLWQRDLVNWLLLAPVIVCFSILNFPVLAAGHIASQLLPDEPNVIAFWRMVIGLPVGLFWVVTVCVGLFVCAGPSWFVLYGAISTVGLLAWYRFRKLTVALGNAVFHPEMRAVLVTAYRNLAERKAHE</sequence>
<feature type="transmembrane region" description="Helical" evidence="4">
    <location>
        <begin position="347"/>
        <end position="364"/>
    </location>
</feature>
<feature type="transmembrane region" description="Helical" evidence="4">
    <location>
        <begin position="277"/>
        <end position="304"/>
    </location>
</feature>
<evidence type="ECO:0000256" key="4">
    <source>
        <dbReference type="SAM" id="Phobius"/>
    </source>
</evidence>
<comment type="pathway">
    <text evidence="1">Lipid metabolism.</text>
</comment>
<dbReference type="Pfam" id="PF01553">
    <property type="entry name" value="Acyltransferase"/>
    <property type="match status" value="1"/>
</dbReference>
<dbReference type="PANTHER" id="PTHR10434">
    <property type="entry name" value="1-ACYL-SN-GLYCEROL-3-PHOSPHATE ACYLTRANSFERASE"/>
    <property type="match status" value="1"/>
</dbReference>